<dbReference type="PROSITE" id="PS51819">
    <property type="entry name" value="VOC"/>
    <property type="match status" value="1"/>
</dbReference>
<evidence type="ECO:0000313" key="2">
    <source>
        <dbReference type="EMBL" id="GAA1683800.1"/>
    </source>
</evidence>
<sequence>MTDAEGALMRLVQVAQRVEDLDRAADFYTVLLETAPTARFDDAGLVFFDLDGVRLLLDRNAPAGLLYLQVDNVHDALERLEGLAEVISRPHVIFTHDSDLLGPVGHEEWQAFVRDSEGNAVGLVAFQRG</sequence>
<protein>
    <recommendedName>
        <fullName evidence="1">VOC domain-containing protein</fullName>
    </recommendedName>
</protein>
<name>A0ABN2H936_9MICO</name>
<accession>A0ABN2H936</accession>
<keyword evidence="3" id="KW-1185">Reference proteome</keyword>
<organism evidence="2 3">
    <name type="scientific">Microbacterium lacus</name>
    <dbReference type="NCBI Taxonomy" id="415217"/>
    <lineage>
        <taxon>Bacteria</taxon>
        <taxon>Bacillati</taxon>
        <taxon>Actinomycetota</taxon>
        <taxon>Actinomycetes</taxon>
        <taxon>Micrococcales</taxon>
        <taxon>Microbacteriaceae</taxon>
        <taxon>Microbacterium</taxon>
    </lineage>
</organism>
<feature type="domain" description="VOC" evidence="1">
    <location>
        <begin position="10"/>
        <end position="114"/>
    </location>
</feature>
<dbReference type="InterPro" id="IPR029068">
    <property type="entry name" value="Glyas_Bleomycin-R_OHBP_Dase"/>
</dbReference>
<dbReference type="EMBL" id="BAAAPK010000001">
    <property type="protein sequence ID" value="GAA1683800.1"/>
    <property type="molecule type" value="Genomic_DNA"/>
</dbReference>
<evidence type="ECO:0000313" key="3">
    <source>
        <dbReference type="Proteomes" id="UP001500596"/>
    </source>
</evidence>
<dbReference type="Pfam" id="PF00903">
    <property type="entry name" value="Glyoxalase"/>
    <property type="match status" value="1"/>
</dbReference>
<evidence type="ECO:0000259" key="1">
    <source>
        <dbReference type="PROSITE" id="PS51819"/>
    </source>
</evidence>
<gene>
    <name evidence="2" type="ORF">GCM10009807_29530</name>
</gene>
<dbReference type="Proteomes" id="UP001500596">
    <property type="component" value="Unassembled WGS sequence"/>
</dbReference>
<dbReference type="InterPro" id="IPR037523">
    <property type="entry name" value="VOC_core"/>
</dbReference>
<dbReference type="InterPro" id="IPR004360">
    <property type="entry name" value="Glyas_Fos-R_dOase_dom"/>
</dbReference>
<dbReference type="SUPFAM" id="SSF54593">
    <property type="entry name" value="Glyoxalase/Bleomycin resistance protein/Dihydroxybiphenyl dioxygenase"/>
    <property type="match status" value="1"/>
</dbReference>
<reference evidence="2 3" key="1">
    <citation type="journal article" date="2019" name="Int. J. Syst. Evol. Microbiol.">
        <title>The Global Catalogue of Microorganisms (GCM) 10K type strain sequencing project: providing services to taxonomists for standard genome sequencing and annotation.</title>
        <authorList>
            <consortium name="The Broad Institute Genomics Platform"/>
            <consortium name="The Broad Institute Genome Sequencing Center for Infectious Disease"/>
            <person name="Wu L."/>
            <person name="Ma J."/>
        </authorList>
    </citation>
    <scope>NUCLEOTIDE SEQUENCE [LARGE SCALE GENOMIC DNA]</scope>
    <source>
        <strain evidence="2 3">JCM 15575</strain>
    </source>
</reference>
<proteinExistence type="predicted"/>
<comment type="caution">
    <text evidence="2">The sequence shown here is derived from an EMBL/GenBank/DDBJ whole genome shotgun (WGS) entry which is preliminary data.</text>
</comment>
<dbReference type="Gene3D" id="3.10.180.10">
    <property type="entry name" value="2,3-Dihydroxybiphenyl 1,2-Dioxygenase, domain 1"/>
    <property type="match status" value="1"/>
</dbReference>